<reference evidence="2" key="1">
    <citation type="journal article" date="2024" name="Proc. Natl. Acad. Sci. U.S.A.">
        <title>Extraordinary preservation of gene collinearity over three hundred million years revealed in homosporous lycophytes.</title>
        <authorList>
            <person name="Li C."/>
            <person name="Wickell D."/>
            <person name="Kuo L.Y."/>
            <person name="Chen X."/>
            <person name="Nie B."/>
            <person name="Liao X."/>
            <person name="Peng D."/>
            <person name="Ji J."/>
            <person name="Jenkins J."/>
            <person name="Williams M."/>
            <person name="Shu S."/>
            <person name="Plott C."/>
            <person name="Barry K."/>
            <person name="Rajasekar S."/>
            <person name="Grimwood J."/>
            <person name="Han X."/>
            <person name="Sun S."/>
            <person name="Hou Z."/>
            <person name="He W."/>
            <person name="Dai G."/>
            <person name="Sun C."/>
            <person name="Schmutz J."/>
            <person name="Leebens-Mack J.H."/>
            <person name="Li F.W."/>
            <person name="Wang L."/>
        </authorList>
    </citation>
    <scope>NUCLEOTIDE SEQUENCE [LARGE SCALE GENOMIC DNA]</scope>
    <source>
        <strain evidence="2">cv. PW_Plant_1</strain>
    </source>
</reference>
<accession>A0ACC2E4N6</accession>
<evidence type="ECO:0000313" key="1">
    <source>
        <dbReference type="EMBL" id="KAJ7561483.1"/>
    </source>
</evidence>
<dbReference type="EMBL" id="CM055094">
    <property type="protein sequence ID" value="KAJ7561483.1"/>
    <property type="molecule type" value="Genomic_DNA"/>
</dbReference>
<proteinExistence type="predicted"/>
<gene>
    <name evidence="1" type="ORF">O6H91_03G030500</name>
</gene>
<evidence type="ECO:0000313" key="2">
    <source>
        <dbReference type="Proteomes" id="UP001162992"/>
    </source>
</evidence>
<name>A0ACC2E4N6_DIPCM</name>
<protein>
    <submittedName>
        <fullName evidence="1">Uncharacterized protein</fullName>
    </submittedName>
</protein>
<keyword evidence="2" id="KW-1185">Reference proteome</keyword>
<comment type="caution">
    <text evidence="1">The sequence shown here is derived from an EMBL/GenBank/DDBJ whole genome shotgun (WGS) entry which is preliminary data.</text>
</comment>
<dbReference type="Proteomes" id="UP001162992">
    <property type="component" value="Chromosome 3"/>
</dbReference>
<organism evidence="1 2">
    <name type="scientific">Diphasiastrum complanatum</name>
    <name type="common">Issler's clubmoss</name>
    <name type="synonym">Lycopodium complanatum</name>
    <dbReference type="NCBI Taxonomy" id="34168"/>
    <lineage>
        <taxon>Eukaryota</taxon>
        <taxon>Viridiplantae</taxon>
        <taxon>Streptophyta</taxon>
        <taxon>Embryophyta</taxon>
        <taxon>Tracheophyta</taxon>
        <taxon>Lycopodiopsida</taxon>
        <taxon>Lycopodiales</taxon>
        <taxon>Lycopodiaceae</taxon>
        <taxon>Lycopodioideae</taxon>
        <taxon>Diphasiastrum</taxon>
    </lineage>
</organism>
<sequence>MLLVRSTMQYLILISWFVHLMMNKPYSNHFTYHIFRSRDASSAGPSFQFTCSGDMDYISVLRSPVRNILCNGRFHFRHCFTSKSTVSLGRPSCLLSDIVLADRFDGWPFLPF</sequence>